<dbReference type="Proteomes" id="UP000318821">
    <property type="component" value="Unassembled WGS sequence"/>
</dbReference>
<dbReference type="Gene3D" id="3.40.50.1820">
    <property type="entry name" value="alpha/beta hydrolase"/>
    <property type="match status" value="1"/>
</dbReference>
<evidence type="ECO:0000313" key="2">
    <source>
        <dbReference type="EMBL" id="TPP44169.1"/>
    </source>
</evidence>
<reference evidence="3" key="1">
    <citation type="submission" date="2019-02" db="EMBL/GenBank/DDBJ databases">
        <title>FDA dAtabase for Regulatory Grade micrObial Sequences (FDA-ARGOS): Supporting development and validation of Infectious Disease Dx tests.</title>
        <authorList>
            <person name="Duncan R."/>
            <person name="Fisher C."/>
            <person name="Tallon L."/>
            <person name="Sadzewicz L."/>
            <person name="Sengamalay N."/>
            <person name="Ott S."/>
            <person name="Godinez A."/>
            <person name="Nagaraj S."/>
            <person name="Vavikolanu K."/>
            <person name="Vyas G."/>
            <person name="Nadendla S."/>
            <person name="Aluvathingal J."/>
            <person name="Sichtig H."/>
        </authorList>
    </citation>
    <scope>NUCLEOTIDE SEQUENCE [LARGE SCALE GENOMIC DNA]</scope>
    <source>
        <strain evidence="3">FDAARGOS_360</strain>
    </source>
</reference>
<evidence type="ECO:0000313" key="3">
    <source>
        <dbReference type="Proteomes" id="UP000318821"/>
    </source>
</evidence>
<dbReference type="InterPro" id="IPR029063">
    <property type="entry name" value="SAM-dependent_MTases_sf"/>
</dbReference>
<feature type="compositionally biased region" description="Polar residues" evidence="1">
    <location>
        <begin position="993"/>
        <end position="1014"/>
    </location>
</feature>
<dbReference type="EMBL" id="RHLD01000031">
    <property type="protein sequence ID" value="TPP44169.1"/>
    <property type="molecule type" value="Genomic_DNA"/>
</dbReference>
<sequence>MASRLDAFVKSIIFPRPKIATYDTSTHPNKLVHIPLVDPHRHVENGAFTYGYLLANPKATHVLLYAHPNAVDIGMAYKELRYVSKEASISVLLFEYSGYGLTHTPITEASIHQDTLSAYLFLRRYFGVPSNRVILCGRSLGASPAAFLAAFLPPQQRPCLLILQCPFTALSECINEFSQNAVSIANFLGYNWFRTIDIITDVSCPVVLHHGTNDTTVRIDHSYTLQRARDTAAKPCVTYLYREDGKGHNNLSSATLVRILRERVVTEALLPLLLPHTKLFLANAPVYARLFCDDSGMGFATLSDAVASWLAKLSLHICAPPLDQLYVLLTASVCAFTMECARAWQIYCALIRKNLCGDAAHERCTKDVFLHRCLACWGSPLAVHVAVERVQSTKEVRCFGFATCRDAMLDAPAMYPAKSPEALLTVLEIGVTPGLLSCMKRCLNTAPDMLEEHAMPCFVQQDTVSAVQLECERAVAFLTEDDKQRLCALLKDMDSGFSDNLSSKAYERLRRSPSTSPQMSAESFEELKEWLRPWTSTRGTDMHALAQEVPWDDYLLRSRSVARQHVLNESMSWEECCQAMEESDVVSKIYTLFQEMSAQYLRPTFHPHPTASVEPASTLFKLPTVRDLDVALREISCGSSPGVDEGGSTPCLARDTATSRGCGSASGARGRCPAPLARRIASQGGATGPSDTAECSRLRTVKGARTSPDLRLARFLPELMRRLHADHPLVPARQTPRLLPSSATLAPALSAAPPSTTLSLIGFSAFSVPTAVVTVTAAMATPRHGELNSICSPSSSEKSPRDCGQSSERLIDLLTRPCEQGGYGGRLNYTGFATLAASLGWNQEDMDDCWYDIVMGEPCAEAVDMKRVAECVCSYCLASPLPILEHSTLAKSSPSEPATPPRLPHASRERSTTVLLSPPTPRSRRAKSVASTAPKTGDKERTTAAAASLPPVSARSRRTVPSVFHRYAVETVSSEQKKASLSPQRGPHRPHSGRTTTASSRQTSPVLALSQTSGPPDGSVFSRLYEKGMEQHRKRIAVKPVDSDMAECTFQPHITPYTPKASDTATAQYNKPTESYFAKLTAPHTPPDAVGTSPETPRVTYHPAPGPSSDVPPGYVEGVARLRSYIASRYAHATFEGTLRGSSSANVARLVEAPILRLPVTVGGVTDARVEGEPFYRLAMYTLLSSTTDVLPAVRDFSFQLRAFDVLTPYDALGCGSGVVAVALCALLRGLGFADRAEKSFSSSPAVCVWATDGNLECVSLAERNLSAQFREPCTSCPGVTASAALLPWGDAAAVQQALQTRFYGCTAASSITVVAADVLYDAAAVPLLVSTVSEIARVHAADASPSTPPGTVEWWLAYTPRSLTRAVNEAIFHALLDAIAAHGWTYELVDLPAGAVATGFEESPGCSVPALLGCILVVQVTCETRP</sequence>
<proteinExistence type="predicted"/>
<comment type="caution">
    <text evidence="2">The sequence shown here is derived from an EMBL/GenBank/DDBJ whole genome shotgun (WGS) entry which is preliminary data.</text>
</comment>
<organism evidence="2 3">
    <name type="scientific">Leishmania donovani</name>
    <dbReference type="NCBI Taxonomy" id="5661"/>
    <lineage>
        <taxon>Eukaryota</taxon>
        <taxon>Discoba</taxon>
        <taxon>Euglenozoa</taxon>
        <taxon>Kinetoplastea</taxon>
        <taxon>Metakinetoplastina</taxon>
        <taxon>Trypanosomatida</taxon>
        <taxon>Trypanosomatidae</taxon>
        <taxon>Leishmaniinae</taxon>
        <taxon>Leishmania</taxon>
    </lineage>
</organism>
<evidence type="ECO:0000256" key="1">
    <source>
        <dbReference type="SAM" id="MobiDB-lite"/>
    </source>
</evidence>
<dbReference type="VEuPathDB" id="TriTrypDB:LDHU3_12.1720"/>
<dbReference type="VEuPathDB" id="TriTrypDB:LdCL_120021450"/>
<dbReference type="Gene3D" id="3.40.50.150">
    <property type="entry name" value="Vaccinia Virus protein VP39"/>
    <property type="match status" value="1"/>
</dbReference>
<dbReference type="PANTHER" id="PTHR12277:SF81">
    <property type="entry name" value="PROTEIN ABHD13"/>
    <property type="match status" value="1"/>
</dbReference>
<feature type="compositionally biased region" description="Polar residues" evidence="1">
    <location>
        <begin position="971"/>
        <end position="983"/>
    </location>
</feature>
<dbReference type="VEuPathDB" id="TriTrypDB:LdCL_120021300"/>
<dbReference type="SUPFAM" id="SSF53474">
    <property type="entry name" value="alpha/beta-Hydrolases"/>
    <property type="match status" value="1"/>
</dbReference>
<protein>
    <submittedName>
        <fullName evidence="2">Alpha/beta hydrolase family protein</fullName>
    </submittedName>
</protein>
<dbReference type="PANTHER" id="PTHR12277">
    <property type="entry name" value="ALPHA/BETA HYDROLASE DOMAIN-CONTAINING PROTEIN"/>
    <property type="match status" value="1"/>
</dbReference>
<dbReference type="VEuPathDB" id="TriTrypDB:LdBPK_120920.1"/>
<dbReference type="VEuPathDB" id="TriTrypDB:LdBPK_120930.1"/>
<keyword evidence="2" id="KW-0378">Hydrolase</keyword>
<feature type="region of interest" description="Disordered" evidence="1">
    <location>
        <begin position="1083"/>
        <end position="1113"/>
    </location>
</feature>
<dbReference type="GO" id="GO:0016787">
    <property type="term" value="F:hydrolase activity"/>
    <property type="evidence" value="ECO:0007669"/>
    <property type="project" value="UniProtKB-KW"/>
</dbReference>
<feature type="region of interest" description="Disordered" evidence="1">
    <location>
        <begin position="971"/>
        <end position="1017"/>
    </location>
</feature>
<gene>
    <name evidence="2" type="ORF">CGC20_23460</name>
</gene>
<dbReference type="VEuPathDB" id="TriTrypDB:LDHU3_12.1750"/>
<dbReference type="VEuPathDB" id="TriTrypDB:LdCL_120021400"/>
<accession>A0A504XAK3</accession>
<dbReference type="InterPro" id="IPR029058">
    <property type="entry name" value="AB_hydrolase_fold"/>
</dbReference>
<feature type="region of interest" description="Disordered" evidence="1">
    <location>
        <begin position="889"/>
        <end position="957"/>
    </location>
</feature>
<name>A0A504XAK3_LEIDO</name>